<dbReference type="GO" id="GO:0016779">
    <property type="term" value="F:nucleotidyltransferase activity"/>
    <property type="evidence" value="ECO:0007669"/>
    <property type="project" value="InterPro"/>
</dbReference>
<dbReference type="AlphaFoldDB" id="A0AAD6QUQ9"/>
<evidence type="ECO:0000313" key="14">
    <source>
        <dbReference type="Proteomes" id="UP001164929"/>
    </source>
</evidence>
<dbReference type="EMBL" id="JAQIZT010000005">
    <property type="protein sequence ID" value="KAJ6996913.1"/>
    <property type="molecule type" value="Genomic_DNA"/>
</dbReference>
<protein>
    <recommendedName>
        <fullName evidence="8">B-like cyclin</fullName>
    </recommendedName>
</protein>
<dbReference type="InterPro" id="IPR032828">
    <property type="entry name" value="PolyA_RNA-bd"/>
</dbReference>
<feature type="compositionally biased region" description="Basic and acidic residues" evidence="11">
    <location>
        <begin position="741"/>
        <end position="759"/>
    </location>
</feature>
<proteinExistence type="inferred from homology"/>
<evidence type="ECO:0000313" key="13">
    <source>
        <dbReference type="EMBL" id="KAJ6996913.1"/>
    </source>
</evidence>
<dbReference type="InterPro" id="IPR052191">
    <property type="entry name" value="tRNA_ntf/polyA_polymerase_I"/>
</dbReference>
<comment type="caution">
    <text evidence="13">The sequence shown here is derived from an EMBL/GenBank/DDBJ whole genome shotgun (WGS) entry which is preliminary data.</text>
</comment>
<evidence type="ECO:0000256" key="8">
    <source>
        <dbReference type="ARBA" id="ARBA00032263"/>
    </source>
</evidence>
<evidence type="ECO:0000256" key="3">
    <source>
        <dbReference type="ARBA" id="ARBA00022618"/>
    </source>
</evidence>
<dbReference type="Gene3D" id="1.10.472.10">
    <property type="entry name" value="Cyclin-like"/>
    <property type="match status" value="2"/>
</dbReference>
<dbReference type="FunFam" id="1.10.472.10:FF:000001">
    <property type="entry name" value="G2/mitotic-specific cyclin"/>
    <property type="match status" value="1"/>
</dbReference>
<comment type="similarity">
    <text evidence="1 10">Belongs to the tRNA nucleotidyltransferase/poly(A) polymerase family.</text>
</comment>
<keyword evidence="5" id="KW-0547">Nucleotide-binding</keyword>
<keyword evidence="7" id="KW-0131">Cell cycle</keyword>
<dbReference type="Pfam" id="PF00134">
    <property type="entry name" value="Cyclin_N"/>
    <property type="match status" value="1"/>
</dbReference>
<dbReference type="InterPro" id="IPR013763">
    <property type="entry name" value="Cyclin-like_dom"/>
</dbReference>
<dbReference type="GO" id="GO:0003723">
    <property type="term" value="F:RNA binding"/>
    <property type="evidence" value="ECO:0007669"/>
    <property type="project" value="UniProtKB-KW"/>
</dbReference>
<evidence type="ECO:0000256" key="2">
    <source>
        <dbReference type="ARBA" id="ARBA00011177"/>
    </source>
</evidence>
<dbReference type="InterPro" id="IPR002646">
    <property type="entry name" value="PolA_pol_head_dom"/>
</dbReference>
<dbReference type="InterPro" id="IPR036915">
    <property type="entry name" value="Cyclin-like_sf"/>
</dbReference>
<dbReference type="PANTHER" id="PTHR43051">
    <property type="entry name" value="POLYNUCLEOTIDE ADENYLYLTRANSFERASE FAMILY PROTEIN"/>
    <property type="match status" value="1"/>
</dbReference>
<keyword evidence="4 10" id="KW-0808">Transferase</keyword>
<dbReference type="Proteomes" id="UP001164929">
    <property type="component" value="Chromosome 5"/>
</dbReference>
<dbReference type="CDD" id="cd05398">
    <property type="entry name" value="NT_ClassII-CCAase"/>
    <property type="match status" value="1"/>
</dbReference>
<dbReference type="GO" id="GO:0000166">
    <property type="term" value="F:nucleotide binding"/>
    <property type="evidence" value="ECO:0007669"/>
    <property type="project" value="UniProtKB-KW"/>
</dbReference>
<reference evidence="13" key="1">
    <citation type="journal article" date="2023" name="Mol. Ecol. Resour.">
        <title>Chromosome-level genome assembly of a triploid poplar Populus alba 'Berolinensis'.</title>
        <authorList>
            <person name="Chen S."/>
            <person name="Yu Y."/>
            <person name="Wang X."/>
            <person name="Wang S."/>
            <person name="Zhang T."/>
            <person name="Zhou Y."/>
            <person name="He R."/>
            <person name="Meng N."/>
            <person name="Wang Y."/>
            <person name="Liu W."/>
            <person name="Liu Z."/>
            <person name="Liu J."/>
            <person name="Guo Q."/>
            <person name="Huang H."/>
            <person name="Sederoff R.R."/>
            <person name="Wang G."/>
            <person name="Qu G."/>
            <person name="Chen S."/>
        </authorList>
    </citation>
    <scope>NUCLEOTIDE SEQUENCE</scope>
    <source>
        <strain evidence="13">SC-2020</strain>
    </source>
</reference>
<dbReference type="SUPFAM" id="SSF47954">
    <property type="entry name" value="Cyclin-like"/>
    <property type="match status" value="1"/>
</dbReference>
<evidence type="ECO:0000256" key="1">
    <source>
        <dbReference type="ARBA" id="ARBA00007265"/>
    </source>
</evidence>
<sequence>MTILQRGKTHLISRLKFLTPLQRFNHTLTKEGLKSPVCHEMGRDLLAQQRYDVDRSKWRKVNARYHGITRSMIPDAPWTVLKLLRVGGFEAYLVGGCVRDLLLNRVPKDFDVITTANLQQIKTKFHRAHIVGRRFPICIVHVKGSVIEVSSFETNAQQCQEKEKVLLSQMRRSCDEKDFLLWKNSMQRDFTINSLFFDPFMNRIYDYANGMEDVRSLKLQTLIPARLSFQEDCARILRGIRIAGRLGLSISKDTETAICKLQSSVKSLNKDRIKMELNYMLSYGAAESTILLLQRFHLLKIFLPFHAAYLHEQTDEVSAQGSTMLMKLLYSLDKMVSSDQPCDCSLWVGLLAFHQALVLNPQDAFEGVKFARENAKVEGRFVPEISGFSEIKSDEKLAEEVSQLASLVQDAVNAFTDEISLSESLSRYLDPPFDAFVFVSKKIGEHAALLFHMQSCEYRRESFKIDYDLLVKGDLYETRFVLGKVILKTLSGGLVQGGKKIIKEELKSVKENHEPTLSDLAKDGRVVKKVKEHVLLSFDEQKIEKVKQKEKVKMKCSSEQNINSMKEKVVLKDASMEIAKKQRKVEEKFCSPLQESDKKEVVVGDEEHQHRAKKHRKMVEKVKRHELCYKEMIDSMKEEVVLQDAPMEIAKEQRKVVDTRQVSEEKFHSPLQESDKKQVVVGNEEHQHKAKKHRKMVEKVKHHKLCHKETINSMKEELVLKDAPMEKAKMQRTVVDTSQVSEEKFHSPPSDKKQVAVGNEEHRHRAKKHRKMVEKVKHQELCCKETKEPFNVIRKCNPSEDEKIKGGEKNDRPPVLQEMVKEKGVQSCLSSLFRSAVIGAGGSLPQVTLAYCHCNIIQFCSILLFHNLERITIVGFSEGLEMGNRKFGQQINRQNRRALSVLNQNFVGGQQTYPCVVNKRGLQENYGVCEEHRPVTRKFAAQLSGTQQYCQQELKKQKPSVQRTNDFGDCIFVDVDENKASTADQPVPMFLEQTEARPDEMNKMEEVEMEDIIEEPILNIDDCDAKNPLAVVDYVEDLHAYYRKMENCSCVSPNYMMQQADINEKMRAILIDWLIEVHDKFDLMKETLFLTVNLIDRFLSQQTVMRKKLQLVGLVAMLLACKYEEVSVPVVGDLILISDKAYARKEVLEMVSVVPCKNAIVFKVLQALESGWQ</sequence>
<organism evidence="13 14">
    <name type="scientific">Populus alba x Populus x berolinensis</name>
    <dbReference type="NCBI Taxonomy" id="444605"/>
    <lineage>
        <taxon>Eukaryota</taxon>
        <taxon>Viridiplantae</taxon>
        <taxon>Streptophyta</taxon>
        <taxon>Embryophyta</taxon>
        <taxon>Tracheophyta</taxon>
        <taxon>Spermatophyta</taxon>
        <taxon>Magnoliopsida</taxon>
        <taxon>eudicotyledons</taxon>
        <taxon>Gunneridae</taxon>
        <taxon>Pentapetalae</taxon>
        <taxon>rosids</taxon>
        <taxon>fabids</taxon>
        <taxon>Malpighiales</taxon>
        <taxon>Salicaceae</taxon>
        <taxon>Saliceae</taxon>
        <taxon>Populus</taxon>
    </lineage>
</organism>
<dbReference type="Gene3D" id="1.10.3090.10">
    <property type="entry name" value="cca-adding enzyme, domain 2"/>
    <property type="match status" value="1"/>
</dbReference>
<evidence type="ECO:0000256" key="4">
    <source>
        <dbReference type="ARBA" id="ARBA00022679"/>
    </source>
</evidence>
<dbReference type="SUPFAM" id="SSF81301">
    <property type="entry name" value="Nucleotidyltransferase"/>
    <property type="match status" value="1"/>
</dbReference>
<dbReference type="SMART" id="SM00385">
    <property type="entry name" value="CYCLIN"/>
    <property type="match status" value="1"/>
</dbReference>
<dbReference type="PROSITE" id="PS00292">
    <property type="entry name" value="CYCLINS"/>
    <property type="match status" value="1"/>
</dbReference>
<comment type="subunit">
    <text evidence="2">Interacts with the CDC2 protein kinase to form a serine/threonine kinase holoenzyme complex also known as maturation promoting factor (MPF). The cyclin subunit imparts substrate specificity to the complex.</text>
</comment>
<dbReference type="GO" id="GO:0001680">
    <property type="term" value="P:tRNA 3'-terminal CCA addition"/>
    <property type="evidence" value="ECO:0007669"/>
    <property type="project" value="UniProtKB-ARBA"/>
</dbReference>
<dbReference type="InterPro" id="IPR048258">
    <property type="entry name" value="Cyclins_cyclin-box"/>
</dbReference>
<evidence type="ECO:0000256" key="9">
    <source>
        <dbReference type="RuleBase" id="RU000383"/>
    </source>
</evidence>
<gene>
    <name evidence="13" type="ORF">NC653_013487</name>
</gene>
<dbReference type="CDD" id="cd20567">
    <property type="entry name" value="CYCLIN_AtCycB-like_rpt1"/>
    <property type="match status" value="1"/>
</dbReference>
<evidence type="ECO:0000256" key="6">
    <source>
        <dbReference type="ARBA" id="ARBA00023127"/>
    </source>
</evidence>
<keyword evidence="14" id="KW-1185">Reference proteome</keyword>
<accession>A0AAD6QUQ9</accession>
<dbReference type="Pfam" id="PF01743">
    <property type="entry name" value="PolyA_pol"/>
    <property type="match status" value="1"/>
</dbReference>
<keyword evidence="6 9" id="KW-0195">Cyclin</keyword>
<dbReference type="GO" id="GO:0051301">
    <property type="term" value="P:cell division"/>
    <property type="evidence" value="ECO:0007669"/>
    <property type="project" value="UniProtKB-KW"/>
</dbReference>
<dbReference type="Pfam" id="PF12627">
    <property type="entry name" value="PolyA_pol_RNAbd"/>
    <property type="match status" value="1"/>
</dbReference>
<evidence type="ECO:0000256" key="7">
    <source>
        <dbReference type="ARBA" id="ARBA00023306"/>
    </source>
</evidence>
<feature type="region of interest" description="Disordered" evidence="11">
    <location>
        <begin position="739"/>
        <end position="759"/>
    </location>
</feature>
<dbReference type="Gene3D" id="3.30.460.10">
    <property type="entry name" value="Beta Polymerase, domain 2"/>
    <property type="match status" value="1"/>
</dbReference>
<feature type="domain" description="Cyclin-like" evidence="12">
    <location>
        <begin position="1072"/>
        <end position="1156"/>
    </location>
</feature>
<keyword evidence="3" id="KW-0132">Cell division</keyword>
<dbReference type="PANTHER" id="PTHR43051:SF1">
    <property type="entry name" value="POLYNUCLEOTIDE ADENYLYLTRANSFERASE FAMILY PROTEIN"/>
    <property type="match status" value="1"/>
</dbReference>
<dbReference type="InterPro" id="IPR006671">
    <property type="entry name" value="Cyclin_N"/>
</dbReference>
<dbReference type="SUPFAM" id="SSF81891">
    <property type="entry name" value="Poly A polymerase C-terminal region-like"/>
    <property type="match status" value="1"/>
</dbReference>
<dbReference type="InterPro" id="IPR043519">
    <property type="entry name" value="NT_sf"/>
</dbReference>
<evidence type="ECO:0000256" key="11">
    <source>
        <dbReference type="SAM" id="MobiDB-lite"/>
    </source>
</evidence>
<name>A0AAD6QUQ9_9ROSI</name>
<evidence type="ECO:0000256" key="10">
    <source>
        <dbReference type="RuleBase" id="RU003953"/>
    </source>
</evidence>
<keyword evidence="10" id="KW-0694">RNA-binding</keyword>
<evidence type="ECO:0000259" key="12">
    <source>
        <dbReference type="SMART" id="SM00385"/>
    </source>
</evidence>
<evidence type="ECO:0000256" key="5">
    <source>
        <dbReference type="ARBA" id="ARBA00022741"/>
    </source>
</evidence>
<comment type="similarity">
    <text evidence="9">Belongs to the cyclin family.</text>
</comment>